<reference evidence="2 3" key="1">
    <citation type="submission" date="2015-01" db="EMBL/GenBank/DDBJ databases">
        <authorList>
            <person name="Aslett A.Martin."/>
            <person name="De Silva Nishadi"/>
        </authorList>
    </citation>
    <scope>NUCLEOTIDE SEQUENCE [LARGE SCALE GENOMIC DNA]</scope>
    <source>
        <strain evidence="2 3">R28058</strain>
    </source>
</reference>
<feature type="domain" description="N-acetyltransferase" evidence="1">
    <location>
        <begin position="10"/>
        <end position="171"/>
    </location>
</feature>
<accession>A0A0C7QIV3</accession>
<protein>
    <submittedName>
        <fullName evidence="2">Putative acetyltransferase</fullName>
    </submittedName>
</protein>
<dbReference type="Proteomes" id="UP000049127">
    <property type="component" value="Unassembled WGS sequence"/>
</dbReference>
<dbReference type="EMBL" id="CEKZ01000003">
    <property type="protein sequence ID" value="CEQ03366.1"/>
    <property type="molecule type" value="Genomic_DNA"/>
</dbReference>
<dbReference type="Gene3D" id="3.40.630.30">
    <property type="match status" value="1"/>
</dbReference>
<dbReference type="GO" id="GO:0016747">
    <property type="term" value="F:acyltransferase activity, transferring groups other than amino-acyl groups"/>
    <property type="evidence" value="ECO:0007669"/>
    <property type="project" value="InterPro"/>
</dbReference>
<proteinExistence type="predicted"/>
<evidence type="ECO:0000259" key="1">
    <source>
        <dbReference type="PROSITE" id="PS51186"/>
    </source>
</evidence>
<dbReference type="CDD" id="cd04301">
    <property type="entry name" value="NAT_SF"/>
    <property type="match status" value="1"/>
</dbReference>
<gene>
    <name evidence="2" type="ORF">R28058_10991</name>
</gene>
<dbReference type="Pfam" id="PF00583">
    <property type="entry name" value="Acetyltransf_1"/>
    <property type="match status" value="1"/>
</dbReference>
<dbReference type="AlphaFoldDB" id="A0A0C7QIV3"/>
<dbReference type="InterPro" id="IPR016181">
    <property type="entry name" value="Acyl_CoA_acyltransferase"/>
</dbReference>
<dbReference type="SUPFAM" id="SSF55729">
    <property type="entry name" value="Acyl-CoA N-acyltransferases (Nat)"/>
    <property type="match status" value="1"/>
</dbReference>
<name>A0A0C7QIV3_PARSO</name>
<dbReference type="PROSITE" id="PS51186">
    <property type="entry name" value="GNAT"/>
    <property type="match status" value="1"/>
</dbReference>
<sequence length="171" mass="19620">MIKTILDNKYLIKPVTILNHSEIKKLYNSCSDYHIMSSGKNATDDDVDNIFKYNDKKTAENSLTLGVYNKFELLIGMVDIFKNYPENDTWMIGLLLLSPEERNKNLGKIIHEEVKNYALSQGANTLRIGVMEENIKGKRFWDSLGYKKVKSTTINMGDKKHSLDILILSIK</sequence>
<organism evidence="2 3">
    <name type="scientific">Paraclostridium sordellii</name>
    <name type="common">Clostridium sordellii</name>
    <dbReference type="NCBI Taxonomy" id="1505"/>
    <lineage>
        <taxon>Bacteria</taxon>
        <taxon>Bacillati</taxon>
        <taxon>Bacillota</taxon>
        <taxon>Clostridia</taxon>
        <taxon>Peptostreptococcales</taxon>
        <taxon>Peptostreptococcaceae</taxon>
        <taxon>Paraclostridium</taxon>
    </lineage>
</organism>
<keyword evidence="2" id="KW-0808">Transferase</keyword>
<dbReference type="RefSeq" id="WP_055341721.1">
    <property type="nucleotide sequence ID" value="NZ_CDNI01000003.1"/>
</dbReference>
<evidence type="ECO:0000313" key="3">
    <source>
        <dbReference type="Proteomes" id="UP000049127"/>
    </source>
</evidence>
<evidence type="ECO:0000313" key="2">
    <source>
        <dbReference type="EMBL" id="CEQ03366.1"/>
    </source>
</evidence>
<dbReference type="OrthoDB" id="9782266at2"/>
<dbReference type="InterPro" id="IPR000182">
    <property type="entry name" value="GNAT_dom"/>
</dbReference>